<evidence type="ECO:0000256" key="1">
    <source>
        <dbReference type="SAM" id="MobiDB-lite"/>
    </source>
</evidence>
<evidence type="ECO:0000313" key="2">
    <source>
        <dbReference type="EMBL" id="PSR96205.1"/>
    </source>
</evidence>
<feature type="region of interest" description="Disordered" evidence="1">
    <location>
        <begin position="1"/>
        <end position="27"/>
    </location>
</feature>
<protein>
    <submittedName>
        <fullName evidence="2">RING-box protein like</fullName>
    </submittedName>
</protein>
<accession>A0A2R6PT08</accession>
<reference evidence="3" key="2">
    <citation type="journal article" date="2018" name="BMC Genomics">
        <title>A manually annotated Actinidia chinensis var. chinensis (kiwifruit) genome highlights the challenges associated with draft genomes and gene prediction in plants.</title>
        <authorList>
            <person name="Pilkington S.M."/>
            <person name="Crowhurst R."/>
            <person name="Hilario E."/>
            <person name="Nardozza S."/>
            <person name="Fraser L."/>
            <person name="Peng Y."/>
            <person name="Gunaseelan K."/>
            <person name="Simpson R."/>
            <person name="Tahir J."/>
            <person name="Deroles S.C."/>
            <person name="Templeton K."/>
            <person name="Luo Z."/>
            <person name="Davy M."/>
            <person name="Cheng C."/>
            <person name="McNeilage M."/>
            <person name="Scaglione D."/>
            <person name="Liu Y."/>
            <person name="Zhang Q."/>
            <person name="Datson P."/>
            <person name="De Silva N."/>
            <person name="Gardiner S.E."/>
            <person name="Bassett H."/>
            <person name="Chagne D."/>
            <person name="McCallum J."/>
            <person name="Dzierzon H."/>
            <person name="Deng C."/>
            <person name="Wang Y.Y."/>
            <person name="Barron L."/>
            <person name="Manako K."/>
            <person name="Bowen J."/>
            <person name="Foster T.M."/>
            <person name="Erridge Z.A."/>
            <person name="Tiffin H."/>
            <person name="Waite C.N."/>
            <person name="Davies K.M."/>
            <person name="Grierson E.P."/>
            <person name="Laing W.A."/>
            <person name="Kirk R."/>
            <person name="Chen X."/>
            <person name="Wood M."/>
            <person name="Montefiori M."/>
            <person name="Brummell D.A."/>
            <person name="Schwinn K.E."/>
            <person name="Catanach A."/>
            <person name="Fullerton C."/>
            <person name="Li D."/>
            <person name="Meiyalaghan S."/>
            <person name="Nieuwenhuizen N."/>
            <person name="Read N."/>
            <person name="Prakash R."/>
            <person name="Hunter D."/>
            <person name="Zhang H."/>
            <person name="McKenzie M."/>
            <person name="Knabel M."/>
            <person name="Harris A."/>
            <person name="Allan A.C."/>
            <person name="Gleave A."/>
            <person name="Chen A."/>
            <person name="Janssen B.J."/>
            <person name="Plunkett B."/>
            <person name="Ampomah-Dwamena C."/>
            <person name="Voogd C."/>
            <person name="Leif D."/>
            <person name="Lafferty D."/>
            <person name="Souleyre E.J.F."/>
            <person name="Varkonyi-Gasic E."/>
            <person name="Gambi F."/>
            <person name="Hanley J."/>
            <person name="Yao J.L."/>
            <person name="Cheung J."/>
            <person name="David K.M."/>
            <person name="Warren B."/>
            <person name="Marsh K."/>
            <person name="Snowden K.C."/>
            <person name="Lin-Wang K."/>
            <person name="Brian L."/>
            <person name="Martinez-Sanchez M."/>
            <person name="Wang M."/>
            <person name="Ileperuma N."/>
            <person name="Macnee N."/>
            <person name="Campin R."/>
            <person name="McAtee P."/>
            <person name="Drummond R.S.M."/>
            <person name="Espley R.V."/>
            <person name="Ireland H.S."/>
            <person name="Wu R."/>
            <person name="Atkinson R.G."/>
            <person name="Karunairetnam S."/>
            <person name="Bulley S."/>
            <person name="Chunkath S."/>
            <person name="Hanley Z."/>
            <person name="Storey R."/>
            <person name="Thrimawithana A.H."/>
            <person name="Thomson S."/>
            <person name="David C."/>
            <person name="Testolin R."/>
            <person name="Huang H."/>
            <person name="Hellens R.P."/>
            <person name="Schaffer R.J."/>
        </authorList>
    </citation>
    <scope>NUCLEOTIDE SEQUENCE [LARGE SCALE GENOMIC DNA]</scope>
    <source>
        <strain evidence="3">cv. Red5</strain>
    </source>
</reference>
<comment type="caution">
    <text evidence="2">The sequence shown here is derived from an EMBL/GenBank/DDBJ whole genome shotgun (WGS) entry which is preliminary data.</text>
</comment>
<organism evidence="2 3">
    <name type="scientific">Actinidia chinensis var. chinensis</name>
    <name type="common">Chinese soft-hair kiwi</name>
    <dbReference type="NCBI Taxonomy" id="1590841"/>
    <lineage>
        <taxon>Eukaryota</taxon>
        <taxon>Viridiplantae</taxon>
        <taxon>Streptophyta</taxon>
        <taxon>Embryophyta</taxon>
        <taxon>Tracheophyta</taxon>
        <taxon>Spermatophyta</taxon>
        <taxon>Magnoliopsida</taxon>
        <taxon>eudicotyledons</taxon>
        <taxon>Gunneridae</taxon>
        <taxon>Pentapetalae</taxon>
        <taxon>asterids</taxon>
        <taxon>Ericales</taxon>
        <taxon>Actinidiaceae</taxon>
        <taxon>Actinidia</taxon>
    </lineage>
</organism>
<dbReference type="Proteomes" id="UP000241394">
    <property type="component" value="Chromosome LG23"/>
</dbReference>
<gene>
    <name evidence="2" type="ORF">CEY00_Acc22340</name>
</gene>
<feature type="compositionally biased region" description="Polar residues" evidence="1">
    <location>
        <begin position="16"/>
        <end position="27"/>
    </location>
</feature>
<dbReference type="EMBL" id="NKQK01000023">
    <property type="protein sequence ID" value="PSR96205.1"/>
    <property type="molecule type" value="Genomic_DNA"/>
</dbReference>
<keyword evidence="3" id="KW-1185">Reference proteome</keyword>
<dbReference type="OrthoDB" id="10561817at2759"/>
<reference evidence="2 3" key="1">
    <citation type="submission" date="2017-07" db="EMBL/GenBank/DDBJ databases">
        <title>An improved, manually edited Actinidia chinensis var. chinensis (kiwifruit) genome highlights the challenges associated with draft genomes and gene prediction in plants.</title>
        <authorList>
            <person name="Pilkington S."/>
            <person name="Crowhurst R."/>
            <person name="Hilario E."/>
            <person name="Nardozza S."/>
            <person name="Fraser L."/>
            <person name="Peng Y."/>
            <person name="Gunaseelan K."/>
            <person name="Simpson R."/>
            <person name="Tahir J."/>
            <person name="Deroles S."/>
            <person name="Templeton K."/>
            <person name="Luo Z."/>
            <person name="Davy M."/>
            <person name="Cheng C."/>
            <person name="Mcneilage M."/>
            <person name="Scaglione D."/>
            <person name="Liu Y."/>
            <person name="Zhang Q."/>
            <person name="Datson P."/>
            <person name="De Silva N."/>
            <person name="Gardiner S."/>
            <person name="Bassett H."/>
            <person name="Chagne D."/>
            <person name="Mccallum J."/>
            <person name="Dzierzon H."/>
            <person name="Deng C."/>
            <person name="Wang Y.-Y."/>
            <person name="Barron N."/>
            <person name="Manako K."/>
            <person name="Bowen J."/>
            <person name="Foster T."/>
            <person name="Erridge Z."/>
            <person name="Tiffin H."/>
            <person name="Waite C."/>
            <person name="Davies K."/>
            <person name="Grierson E."/>
            <person name="Laing W."/>
            <person name="Kirk R."/>
            <person name="Chen X."/>
            <person name="Wood M."/>
            <person name="Montefiori M."/>
            <person name="Brummell D."/>
            <person name="Schwinn K."/>
            <person name="Catanach A."/>
            <person name="Fullerton C."/>
            <person name="Li D."/>
            <person name="Meiyalaghan S."/>
            <person name="Nieuwenhuizen N."/>
            <person name="Read N."/>
            <person name="Prakash R."/>
            <person name="Hunter D."/>
            <person name="Zhang H."/>
            <person name="Mckenzie M."/>
            <person name="Knabel M."/>
            <person name="Harris A."/>
            <person name="Allan A."/>
            <person name="Chen A."/>
            <person name="Janssen B."/>
            <person name="Plunkett B."/>
            <person name="Dwamena C."/>
            <person name="Voogd C."/>
            <person name="Leif D."/>
            <person name="Lafferty D."/>
            <person name="Souleyre E."/>
            <person name="Varkonyi-Gasic E."/>
            <person name="Gambi F."/>
            <person name="Hanley J."/>
            <person name="Yao J.-L."/>
            <person name="Cheung J."/>
            <person name="David K."/>
            <person name="Warren B."/>
            <person name="Marsh K."/>
            <person name="Snowden K."/>
            <person name="Lin-Wang K."/>
            <person name="Brian L."/>
            <person name="Martinez-Sanchez M."/>
            <person name="Wang M."/>
            <person name="Ileperuma N."/>
            <person name="Macnee N."/>
            <person name="Campin R."/>
            <person name="Mcatee P."/>
            <person name="Drummond R."/>
            <person name="Espley R."/>
            <person name="Ireland H."/>
            <person name="Wu R."/>
            <person name="Atkinson R."/>
            <person name="Karunairetnam S."/>
            <person name="Bulley S."/>
            <person name="Chunkath S."/>
            <person name="Hanley Z."/>
            <person name="Storey R."/>
            <person name="Thrimawithana A."/>
            <person name="Thomson S."/>
            <person name="David C."/>
            <person name="Testolin R."/>
        </authorList>
    </citation>
    <scope>NUCLEOTIDE SEQUENCE [LARGE SCALE GENOMIC DNA]</scope>
    <source>
        <strain evidence="3">cv. Red5</strain>
        <tissue evidence="2">Young leaf</tissue>
    </source>
</reference>
<dbReference type="Gramene" id="PSR96205">
    <property type="protein sequence ID" value="PSR96205"/>
    <property type="gene ID" value="CEY00_Acc22340"/>
</dbReference>
<proteinExistence type="predicted"/>
<dbReference type="OMA" id="TISWICV"/>
<dbReference type="AlphaFoldDB" id="A0A2R6PT08"/>
<dbReference type="InParanoid" id="A0A2R6PT08"/>
<feature type="compositionally biased region" description="Basic and acidic residues" evidence="1">
    <location>
        <begin position="1"/>
        <end position="11"/>
    </location>
</feature>
<sequence length="139" mass="14960">MRHRTSPDLRPLRRNLSASKSRSGTPSLSGLGISLWTTVRFAGTTSWISALNAKLIKLVPLVRSAPSLGVYAIMPSISTASVDGSKPAKCAHLITVNGNSRSTVTKACRSIAVELFKITFSPSVASFVEIKTERLNPFF</sequence>
<evidence type="ECO:0000313" key="3">
    <source>
        <dbReference type="Proteomes" id="UP000241394"/>
    </source>
</evidence>
<name>A0A2R6PT08_ACTCC</name>